<dbReference type="EMBL" id="GEMB01002601">
    <property type="protein sequence ID" value="JAS00588.1"/>
    <property type="molecule type" value="Transcribed_RNA"/>
</dbReference>
<accession>A0A161ML19</accession>
<dbReference type="PANTHER" id="PTHR23149">
    <property type="entry name" value="G PATCH DOMAIN CONTAINING PROTEIN"/>
    <property type="match status" value="1"/>
</dbReference>
<dbReference type="PANTHER" id="PTHR23149:SF27">
    <property type="entry name" value="PIN2_TERF1-INTERACTING TELOMERASE INHIBITOR 1"/>
    <property type="match status" value="1"/>
</dbReference>
<dbReference type="InterPro" id="IPR000467">
    <property type="entry name" value="G_patch_dom"/>
</dbReference>
<dbReference type="GO" id="GO:0010521">
    <property type="term" value="F:telomerase inhibitor activity"/>
    <property type="evidence" value="ECO:0007669"/>
    <property type="project" value="TreeGrafter"/>
</dbReference>
<proteinExistence type="predicted"/>
<dbReference type="GO" id="GO:0005730">
    <property type="term" value="C:nucleolus"/>
    <property type="evidence" value="ECO:0007669"/>
    <property type="project" value="TreeGrafter"/>
</dbReference>
<organism evidence="2">
    <name type="scientific">Triatoma infestans</name>
    <name type="common">Assassin bug</name>
    <dbReference type="NCBI Taxonomy" id="30076"/>
    <lineage>
        <taxon>Eukaryota</taxon>
        <taxon>Metazoa</taxon>
        <taxon>Ecdysozoa</taxon>
        <taxon>Arthropoda</taxon>
        <taxon>Hexapoda</taxon>
        <taxon>Insecta</taxon>
        <taxon>Pterygota</taxon>
        <taxon>Neoptera</taxon>
        <taxon>Paraneoptera</taxon>
        <taxon>Hemiptera</taxon>
        <taxon>Heteroptera</taxon>
        <taxon>Panheteroptera</taxon>
        <taxon>Cimicomorpha</taxon>
        <taxon>Reduviidae</taxon>
        <taxon>Triatominae</taxon>
        <taxon>Triatoma</taxon>
    </lineage>
</organism>
<dbReference type="InterPro" id="IPR050656">
    <property type="entry name" value="PINX1"/>
</dbReference>
<dbReference type="SMART" id="SM00443">
    <property type="entry name" value="G_patch"/>
    <property type="match status" value="1"/>
</dbReference>
<dbReference type="AlphaFoldDB" id="A0A161ML19"/>
<reference evidence="2" key="2">
    <citation type="journal article" date="2017" name="J. Med. Entomol.">
        <title>Transcriptome Analysis of the Triatoma infestans (Hemiptera: Reduviidae) Integument.</title>
        <authorList>
            <person name="Calderon-Fernandez G.M."/>
            <person name="Moriconi D.E."/>
            <person name="Dulbecco A.B."/>
            <person name="Juarez M.P."/>
        </authorList>
    </citation>
    <scope>NUCLEOTIDE SEQUENCE</scope>
    <source>
        <strain evidence="2">Int1</strain>
        <tissue evidence="2">Integument</tissue>
    </source>
</reference>
<sequence>MNIISMSMLAEKRRKQTWILNPRSTDWSEDGNKYGQRMLEKMGWTPGKGLGVNEQGIVNALRVKYKSDLRGLGCDSKIEEWTKTQEEFNALLGELAGNEKDSKIGSLEKTSKNIRNRVHYHKFTRRKDLSRYSAKDLESILGLNNLISSKNTIGESVNKGNCENKIFRFTIGGF</sequence>
<name>A0A161ML19_TRIIF</name>
<dbReference type="GO" id="GO:0003676">
    <property type="term" value="F:nucleic acid binding"/>
    <property type="evidence" value="ECO:0007669"/>
    <property type="project" value="InterPro"/>
</dbReference>
<protein>
    <submittedName>
        <fullName evidence="2">Pin2 terf1-interacting telomerase inhibitor 1</fullName>
    </submittedName>
</protein>
<feature type="domain" description="G-patch" evidence="1">
    <location>
        <begin position="31"/>
        <end position="77"/>
    </location>
</feature>
<evidence type="ECO:0000313" key="2">
    <source>
        <dbReference type="EMBL" id="JAS00588.1"/>
    </source>
</evidence>
<reference evidence="2" key="1">
    <citation type="submission" date="2016-04" db="EMBL/GenBank/DDBJ databases">
        <authorList>
            <person name="Calderon-Fernandez G.M.Sr."/>
        </authorList>
    </citation>
    <scope>NUCLEOTIDE SEQUENCE</scope>
    <source>
        <strain evidence="2">Int1</strain>
        <tissue evidence="2">Integument</tissue>
    </source>
</reference>
<dbReference type="PROSITE" id="PS50174">
    <property type="entry name" value="G_PATCH"/>
    <property type="match status" value="1"/>
</dbReference>
<dbReference type="Pfam" id="PF01585">
    <property type="entry name" value="G-patch"/>
    <property type="match status" value="1"/>
</dbReference>
<evidence type="ECO:0000259" key="1">
    <source>
        <dbReference type="PROSITE" id="PS50174"/>
    </source>
</evidence>